<dbReference type="InterPro" id="IPR027359">
    <property type="entry name" value="Volt_channel_dom_sf"/>
</dbReference>
<evidence type="ECO:0000256" key="7">
    <source>
        <dbReference type="ARBA" id="ARBA00023303"/>
    </source>
</evidence>
<keyword evidence="6 8" id="KW-0472">Membrane</keyword>
<proteinExistence type="predicted"/>
<protein>
    <submittedName>
        <fullName evidence="10">Voltage-gated potassium channel</fullName>
    </submittedName>
</protein>
<dbReference type="Proteomes" id="UP000184206">
    <property type="component" value="Unassembled WGS sequence"/>
</dbReference>
<sequence>MKRLILVYELTMFTLAVISVSLIWSEAQQFQFIDRLVWFIFLVDVTIRIISTDDKKNWLKNNYFDIVAIIPFDAIFQLARIARLFRVIRLVFIGKHFLKPFFGIIRTNGLNKVIAMTFISLLISAIPIRIFEPSIETYMDAIWWTIVTTTTVGYGDISPETVIGRMIAIYLMFVGIGLVGMITGSIATYFITEDEKDTTKEYLKKEVDQLGDLSNGEIDRLVKIIETYKHDHHPSHTEEQ</sequence>
<evidence type="ECO:0000256" key="3">
    <source>
        <dbReference type="ARBA" id="ARBA00022692"/>
    </source>
</evidence>
<dbReference type="PANTHER" id="PTHR11537:SF254">
    <property type="entry name" value="POTASSIUM VOLTAGE-GATED CHANNEL PROTEIN SHAB"/>
    <property type="match status" value="1"/>
</dbReference>
<dbReference type="Gene3D" id="1.20.120.350">
    <property type="entry name" value="Voltage-gated potassium channels. Chain C"/>
    <property type="match status" value="1"/>
</dbReference>
<dbReference type="STRING" id="1123231.SAMN02745189_00274"/>
<gene>
    <name evidence="10" type="ORF">SAMN02745189_00274</name>
</gene>
<feature type="domain" description="Potassium channel" evidence="9">
    <location>
        <begin position="118"/>
        <end position="190"/>
    </location>
</feature>
<evidence type="ECO:0000256" key="5">
    <source>
        <dbReference type="ARBA" id="ARBA00023065"/>
    </source>
</evidence>
<accession>A0A1M7AXC7</accession>
<dbReference type="Gene3D" id="1.10.287.70">
    <property type="match status" value="1"/>
</dbReference>
<dbReference type="GO" id="GO:0001508">
    <property type="term" value="P:action potential"/>
    <property type="evidence" value="ECO:0007669"/>
    <property type="project" value="TreeGrafter"/>
</dbReference>
<feature type="transmembrane region" description="Helical" evidence="8">
    <location>
        <begin position="63"/>
        <end position="82"/>
    </location>
</feature>
<dbReference type="InterPro" id="IPR028325">
    <property type="entry name" value="VG_K_chnl"/>
</dbReference>
<evidence type="ECO:0000259" key="9">
    <source>
        <dbReference type="Pfam" id="PF07885"/>
    </source>
</evidence>
<reference evidence="10 11" key="1">
    <citation type="submission" date="2016-11" db="EMBL/GenBank/DDBJ databases">
        <authorList>
            <person name="Jaros S."/>
            <person name="Januszkiewicz K."/>
            <person name="Wedrychowicz H."/>
        </authorList>
    </citation>
    <scope>NUCLEOTIDE SEQUENCE [LARGE SCALE GENOMIC DNA]</scope>
    <source>
        <strain evidence="10 11">DSM 16010</strain>
    </source>
</reference>
<dbReference type="GO" id="GO:0008076">
    <property type="term" value="C:voltage-gated potassium channel complex"/>
    <property type="evidence" value="ECO:0007669"/>
    <property type="project" value="InterPro"/>
</dbReference>
<dbReference type="EMBL" id="FRCF01000002">
    <property type="protein sequence ID" value="SHL47079.1"/>
    <property type="molecule type" value="Genomic_DNA"/>
</dbReference>
<evidence type="ECO:0000256" key="1">
    <source>
        <dbReference type="ARBA" id="ARBA00004141"/>
    </source>
</evidence>
<evidence type="ECO:0000313" key="10">
    <source>
        <dbReference type="EMBL" id="SHL47079.1"/>
    </source>
</evidence>
<keyword evidence="2" id="KW-0813">Transport</keyword>
<dbReference type="OrthoDB" id="9785285at2"/>
<feature type="transmembrane region" description="Helical" evidence="8">
    <location>
        <begin position="32"/>
        <end position="51"/>
    </location>
</feature>
<evidence type="ECO:0000256" key="4">
    <source>
        <dbReference type="ARBA" id="ARBA00022989"/>
    </source>
</evidence>
<dbReference type="PANTHER" id="PTHR11537">
    <property type="entry name" value="VOLTAGE-GATED POTASSIUM CHANNEL"/>
    <property type="match status" value="1"/>
</dbReference>
<dbReference type="InterPro" id="IPR013099">
    <property type="entry name" value="K_chnl_dom"/>
</dbReference>
<dbReference type="AlphaFoldDB" id="A0A1M7AXC7"/>
<name>A0A1M7AXC7_9BACL</name>
<comment type="subcellular location">
    <subcellularLocation>
        <location evidence="1">Membrane</location>
        <topology evidence="1">Multi-pass membrane protein</topology>
    </subcellularLocation>
</comment>
<dbReference type="RefSeq" id="WP_072707572.1">
    <property type="nucleotide sequence ID" value="NZ_FRCF01000002.1"/>
</dbReference>
<evidence type="ECO:0000256" key="2">
    <source>
        <dbReference type="ARBA" id="ARBA00022448"/>
    </source>
</evidence>
<keyword evidence="3 8" id="KW-0812">Transmembrane</keyword>
<dbReference type="GO" id="GO:0005249">
    <property type="term" value="F:voltage-gated potassium channel activity"/>
    <property type="evidence" value="ECO:0007669"/>
    <property type="project" value="InterPro"/>
</dbReference>
<feature type="transmembrane region" description="Helical" evidence="8">
    <location>
        <begin position="167"/>
        <end position="191"/>
    </location>
</feature>
<feature type="transmembrane region" description="Helical" evidence="8">
    <location>
        <begin position="113"/>
        <end position="131"/>
    </location>
</feature>
<evidence type="ECO:0000313" key="11">
    <source>
        <dbReference type="Proteomes" id="UP000184206"/>
    </source>
</evidence>
<evidence type="ECO:0000256" key="6">
    <source>
        <dbReference type="ARBA" id="ARBA00023136"/>
    </source>
</evidence>
<dbReference type="SUPFAM" id="SSF81324">
    <property type="entry name" value="Voltage-gated potassium channels"/>
    <property type="match status" value="1"/>
</dbReference>
<dbReference type="Gene3D" id="1.20.5.110">
    <property type="match status" value="1"/>
</dbReference>
<dbReference type="Pfam" id="PF07885">
    <property type="entry name" value="Ion_trans_2"/>
    <property type="match status" value="1"/>
</dbReference>
<keyword evidence="11" id="KW-1185">Reference proteome</keyword>
<feature type="transmembrane region" description="Helical" evidence="8">
    <location>
        <begin position="6"/>
        <end position="25"/>
    </location>
</feature>
<evidence type="ECO:0000256" key="8">
    <source>
        <dbReference type="SAM" id="Phobius"/>
    </source>
</evidence>
<organism evidence="10 11">
    <name type="scientific">Lacicoccus alkaliphilus DSM 16010</name>
    <dbReference type="NCBI Taxonomy" id="1123231"/>
    <lineage>
        <taxon>Bacteria</taxon>
        <taxon>Bacillati</taxon>
        <taxon>Bacillota</taxon>
        <taxon>Bacilli</taxon>
        <taxon>Bacillales</taxon>
        <taxon>Salinicoccaceae</taxon>
        <taxon>Lacicoccus</taxon>
    </lineage>
</organism>
<keyword evidence="5" id="KW-0406">Ion transport</keyword>
<keyword evidence="7 10" id="KW-0407">Ion channel</keyword>
<keyword evidence="4 8" id="KW-1133">Transmembrane helix</keyword>
<feature type="transmembrane region" description="Helical" evidence="8">
    <location>
        <begin position="137"/>
        <end position="155"/>
    </location>
</feature>